<dbReference type="AlphaFoldDB" id="A0A0G3GW97"/>
<proteinExistence type="predicted"/>
<name>A0A0G3GW97_9CORY</name>
<evidence type="ECO:0000256" key="1">
    <source>
        <dbReference type="SAM" id="MobiDB-lite"/>
    </source>
</evidence>
<keyword evidence="4" id="KW-1185">Reference proteome</keyword>
<dbReference type="EMBL" id="CP011542">
    <property type="protein sequence ID" value="AKK05439.1"/>
    <property type="molecule type" value="Genomic_DNA"/>
</dbReference>
<feature type="region of interest" description="Disordered" evidence="1">
    <location>
        <begin position="30"/>
        <end position="49"/>
    </location>
</feature>
<dbReference type="PATRIC" id="fig|571915.4.peg.1168"/>
<reference evidence="4" key="2">
    <citation type="submission" date="2015-05" db="EMBL/GenBank/DDBJ databases">
        <title>Complete genome sequence of Corynebacterium mustelae DSM 45274, isolated from various tissues of a male ferret with lethal sepsis.</title>
        <authorList>
            <person name="Ruckert C."/>
            <person name="Albersmeier A."/>
            <person name="Winkler A."/>
            <person name="Tauch A."/>
        </authorList>
    </citation>
    <scope>NUCLEOTIDE SEQUENCE [LARGE SCALE GENOMIC DNA]</scope>
    <source>
        <strain evidence="4">DSM 45274</strain>
    </source>
</reference>
<evidence type="ECO:0008006" key="5">
    <source>
        <dbReference type="Google" id="ProtNLM"/>
    </source>
</evidence>
<dbReference type="OrthoDB" id="4413502at2"/>
<reference evidence="3 4" key="1">
    <citation type="journal article" date="2015" name="Genome Announc.">
        <title>Complete Genome Sequence of the Type Strain Corynebacterium mustelae DSM 45274, Isolated from Various Tissues of a Male Ferret with Lethal Sepsis.</title>
        <authorList>
            <person name="Ruckert C."/>
            <person name="Eimer J."/>
            <person name="Winkler A."/>
            <person name="Tauch A."/>
        </authorList>
    </citation>
    <scope>NUCLEOTIDE SEQUENCE [LARGE SCALE GENOMIC DNA]</scope>
    <source>
        <strain evidence="3 4">DSM 45274</strain>
    </source>
</reference>
<dbReference type="Proteomes" id="UP000035199">
    <property type="component" value="Chromosome"/>
</dbReference>
<dbReference type="STRING" id="571915.CMUST_05515"/>
<feature type="signal peptide" evidence="2">
    <location>
        <begin position="1"/>
        <end position="28"/>
    </location>
</feature>
<evidence type="ECO:0000313" key="4">
    <source>
        <dbReference type="Proteomes" id="UP000035199"/>
    </source>
</evidence>
<evidence type="ECO:0000256" key="2">
    <source>
        <dbReference type="SAM" id="SignalP"/>
    </source>
</evidence>
<dbReference type="KEGG" id="cmv:CMUST_05515"/>
<organism evidence="3 4">
    <name type="scientific">Corynebacterium mustelae</name>
    <dbReference type="NCBI Taxonomy" id="571915"/>
    <lineage>
        <taxon>Bacteria</taxon>
        <taxon>Bacillati</taxon>
        <taxon>Actinomycetota</taxon>
        <taxon>Actinomycetes</taxon>
        <taxon>Mycobacteriales</taxon>
        <taxon>Corynebacteriaceae</taxon>
        <taxon>Corynebacterium</taxon>
    </lineage>
</organism>
<dbReference type="RefSeq" id="WP_144414130.1">
    <property type="nucleotide sequence ID" value="NZ_CP011542.1"/>
</dbReference>
<accession>A0A0G3GW97</accession>
<evidence type="ECO:0000313" key="3">
    <source>
        <dbReference type="EMBL" id="AKK05439.1"/>
    </source>
</evidence>
<sequence>MTTSVSGSSLRRHVAGAMTLFLSATLVASCTPPSHQDSTKKVDTATESPMKPDSYLKNLAKAAIATTPPMKNEPGVIDCIGPAQVKPTALHITCLDDADFVTHLVWEKWDKKEAAASGLRVSQTTKKKKKVTTYSAVKITLADPTETPSGVVFTTIEVDDEPITGVPDLAAPKS</sequence>
<feature type="chain" id="PRO_5039704373" description="Secreted protein" evidence="2">
    <location>
        <begin position="29"/>
        <end position="174"/>
    </location>
</feature>
<protein>
    <recommendedName>
        <fullName evidence="5">Secreted protein</fullName>
    </recommendedName>
</protein>
<gene>
    <name evidence="3" type="ORF">CMUST_05515</name>
</gene>
<keyword evidence="2" id="KW-0732">Signal</keyword>